<dbReference type="RefSeq" id="WP_259312529.1">
    <property type="nucleotide sequence ID" value="NZ_CP087164.1"/>
</dbReference>
<dbReference type="AlphaFoldDB" id="A0A9E6Y279"/>
<evidence type="ECO:0000313" key="1">
    <source>
        <dbReference type="EMBL" id="UGS38508.1"/>
    </source>
</evidence>
<dbReference type="KEGG" id="sbae:DSM104329_04937"/>
<gene>
    <name evidence="1" type="ORF">DSM104329_04937</name>
</gene>
<organism evidence="1 2">
    <name type="scientific">Capillimicrobium parvum</name>
    <dbReference type="NCBI Taxonomy" id="2884022"/>
    <lineage>
        <taxon>Bacteria</taxon>
        <taxon>Bacillati</taxon>
        <taxon>Actinomycetota</taxon>
        <taxon>Thermoleophilia</taxon>
        <taxon>Solirubrobacterales</taxon>
        <taxon>Capillimicrobiaceae</taxon>
        <taxon>Capillimicrobium</taxon>
    </lineage>
</organism>
<dbReference type="Proteomes" id="UP001162834">
    <property type="component" value="Chromosome"/>
</dbReference>
<accession>A0A9E6Y279</accession>
<dbReference type="EMBL" id="CP087164">
    <property type="protein sequence ID" value="UGS38508.1"/>
    <property type="molecule type" value="Genomic_DNA"/>
</dbReference>
<sequence>MAIYTMVQDELHAAYLGADLARLDGLPDADLAQEISARLDAAVSRNVDPHDDPSYLRAVLVQNGRNAFRAGRLVPLRIKPFAI</sequence>
<protein>
    <submittedName>
        <fullName evidence="1">Uncharacterized protein</fullName>
    </submittedName>
</protein>
<proteinExistence type="predicted"/>
<name>A0A9E6Y279_9ACTN</name>
<evidence type="ECO:0000313" key="2">
    <source>
        <dbReference type="Proteomes" id="UP001162834"/>
    </source>
</evidence>
<keyword evidence="2" id="KW-1185">Reference proteome</keyword>
<reference evidence="1" key="1">
    <citation type="journal article" date="2022" name="Int. J. Syst. Evol. Microbiol.">
        <title>Pseudomonas aegrilactucae sp. nov. and Pseudomonas morbosilactucae sp. nov., pathogens causing bacterial rot of lettuce in Japan.</title>
        <authorList>
            <person name="Sawada H."/>
            <person name="Fujikawa T."/>
            <person name="Satou M."/>
        </authorList>
    </citation>
    <scope>NUCLEOTIDE SEQUENCE</scope>
    <source>
        <strain evidence="1">0166_1</strain>
    </source>
</reference>